<proteinExistence type="predicted"/>
<reference evidence="2" key="1">
    <citation type="journal article" date="2022" name="Mol. Ecol. Resour.">
        <title>The genomes of chicory, endive, great burdock and yacon provide insights into Asteraceae palaeo-polyploidization history and plant inulin production.</title>
        <authorList>
            <person name="Fan W."/>
            <person name="Wang S."/>
            <person name="Wang H."/>
            <person name="Wang A."/>
            <person name="Jiang F."/>
            <person name="Liu H."/>
            <person name="Zhao H."/>
            <person name="Xu D."/>
            <person name="Zhang Y."/>
        </authorList>
    </citation>
    <scope>NUCLEOTIDE SEQUENCE [LARGE SCALE GENOMIC DNA]</scope>
    <source>
        <strain evidence="2">cv. Punajuju</strain>
    </source>
</reference>
<evidence type="ECO:0000313" key="1">
    <source>
        <dbReference type="EMBL" id="KAI3710905.1"/>
    </source>
</evidence>
<gene>
    <name evidence="1" type="ORF">L2E82_40701</name>
</gene>
<protein>
    <submittedName>
        <fullName evidence="1">Uncharacterized protein</fullName>
    </submittedName>
</protein>
<reference evidence="1 2" key="2">
    <citation type="journal article" date="2022" name="Mol. Ecol. Resour.">
        <title>The genomes of chicory, endive, great burdock and yacon provide insights into Asteraceae paleo-polyploidization history and plant inulin production.</title>
        <authorList>
            <person name="Fan W."/>
            <person name="Wang S."/>
            <person name="Wang H."/>
            <person name="Wang A."/>
            <person name="Jiang F."/>
            <person name="Liu H."/>
            <person name="Zhao H."/>
            <person name="Xu D."/>
            <person name="Zhang Y."/>
        </authorList>
    </citation>
    <scope>NUCLEOTIDE SEQUENCE [LARGE SCALE GENOMIC DNA]</scope>
    <source>
        <strain evidence="2">cv. Punajuju</strain>
        <tissue evidence="1">Leaves</tissue>
    </source>
</reference>
<evidence type="ECO:0000313" key="2">
    <source>
        <dbReference type="Proteomes" id="UP001055811"/>
    </source>
</evidence>
<organism evidence="1 2">
    <name type="scientific">Cichorium intybus</name>
    <name type="common">Chicory</name>
    <dbReference type="NCBI Taxonomy" id="13427"/>
    <lineage>
        <taxon>Eukaryota</taxon>
        <taxon>Viridiplantae</taxon>
        <taxon>Streptophyta</taxon>
        <taxon>Embryophyta</taxon>
        <taxon>Tracheophyta</taxon>
        <taxon>Spermatophyta</taxon>
        <taxon>Magnoliopsida</taxon>
        <taxon>eudicotyledons</taxon>
        <taxon>Gunneridae</taxon>
        <taxon>Pentapetalae</taxon>
        <taxon>asterids</taxon>
        <taxon>campanulids</taxon>
        <taxon>Asterales</taxon>
        <taxon>Asteraceae</taxon>
        <taxon>Cichorioideae</taxon>
        <taxon>Cichorieae</taxon>
        <taxon>Cichoriinae</taxon>
        <taxon>Cichorium</taxon>
    </lineage>
</organism>
<name>A0ACB9AR40_CICIN</name>
<comment type="caution">
    <text evidence="1">The sequence shown here is derived from an EMBL/GenBank/DDBJ whole genome shotgun (WGS) entry which is preliminary data.</text>
</comment>
<dbReference type="Proteomes" id="UP001055811">
    <property type="component" value="Linkage Group LG07"/>
</dbReference>
<keyword evidence="2" id="KW-1185">Reference proteome</keyword>
<sequence>MISSPLDLCRHQPPIATSGKQLPQPPSHIHIQGGKAEIDLFEFSAVAEKVGNLNPERLKVSKREVVVVHWLQHIVCVNRLQSWRFSTWSEPRANIYTFKAPPLIRKVAAQAKLFLGMFPSNAYTLVEDKGTLKLGWKDLCLLTASAWRP</sequence>
<dbReference type="EMBL" id="CM042015">
    <property type="protein sequence ID" value="KAI3710905.1"/>
    <property type="molecule type" value="Genomic_DNA"/>
</dbReference>
<accession>A0ACB9AR40</accession>